<sequence length="183" mass="18838">MNHSRIAVLSAATIVAALGLCGCSSSDEHPAKRSHPTTSAVSTTMPAAPPAAPLPAPEVLTGVLDRLADVNVPGADKVVLVEQGTADDAAALDKFGRALADNGFMPLTFEATDLAFSQTEPKNVVATVKATAGGEHSDRTFSFPMEFTPHGDGWQLTRHTADMLLVMGAGAEASTPPAPTPPR</sequence>
<dbReference type="PROSITE" id="PS51257">
    <property type="entry name" value="PROKAR_LIPOPROTEIN"/>
    <property type="match status" value="1"/>
</dbReference>
<comment type="caution">
    <text evidence="5">The sequence shown here is derived from an EMBL/GenBank/DDBJ whole genome shotgun (WGS) entry which is preliminary data.</text>
</comment>
<proteinExistence type="inferred from homology"/>
<evidence type="ECO:0000259" key="4">
    <source>
        <dbReference type="Pfam" id="PF26580"/>
    </source>
</evidence>
<dbReference type="Proteomes" id="UP000094008">
    <property type="component" value="Unassembled WGS sequence"/>
</dbReference>
<comment type="similarity">
    <text evidence="2">Belongs to the MTB12 family.</text>
</comment>
<evidence type="ECO:0000313" key="5">
    <source>
        <dbReference type="EMBL" id="OBB81829.1"/>
    </source>
</evidence>
<dbReference type="AlphaFoldDB" id="A0A1A0VF54"/>
<gene>
    <name evidence="5" type="ORF">A5779_09700</name>
</gene>
<feature type="domain" description="Low molecular weight antigen MTB12-like C-terminal" evidence="4">
    <location>
        <begin position="53"/>
        <end position="169"/>
    </location>
</feature>
<evidence type="ECO:0000313" key="6">
    <source>
        <dbReference type="Proteomes" id="UP000094008"/>
    </source>
</evidence>
<evidence type="ECO:0000256" key="3">
    <source>
        <dbReference type="SAM" id="MobiDB-lite"/>
    </source>
</evidence>
<keyword evidence="1" id="KW-0732">Signal</keyword>
<feature type="compositionally biased region" description="Low complexity" evidence="3">
    <location>
        <begin position="36"/>
        <end position="46"/>
    </location>
</feature>
<dbReference type="OrthoDB" id="4752301at2"/>
<reference evidence="6" key="1">
    <citation type="submission" date="2016-06" db="EMBL/GenBank/DDBJ databases">
        <authorList>
            <person name="Sutton G."/>
            <person name="Brinkac L."/>
            <person name="Sanka R."/>
            <person name="Adams M."/>
            <person name="Lau E."/>
            <person name="Mehaffy C."/>
            <person name="Tameris M."/>
            <person name="Hatherill M."/>
            <person name="Hanekom W."/>
            <person name="Mahomed H."/>
            <person name="Mcshane H."/>
        </authorList>
    </citation>
    <scope>NUCLEOTIDE SEQUENCE [LARGE SCALE GENOMIC DNA]</scope>
    <source>
        <strain evidence="6">852002-10433_SCH5171157</strain>
    </source>
</reference>
<dbReference type="EMBL" id="LZSY01000179">
    <property type="protein sequence ID" value="OBB81829.1"/>
    <property type="molecule type" value="Genomic_DNA"/>
</dbReference>
<dbReference type="Pfam" id="PF26580">
    <property type="entry name" value="Mtb12_C"/>
    <property type="match status" value="1"/>
</dbReference>
<feature type="region of interest" description="Disordered" evidence="3">
    <location>
        <begin position="26"/>
        <end position="53"/>
    </location>
</feature>
<dbReference type="RefSeq" id="WP_064887170.1">
    <property type="nucleotide sequence ID" value="NZ_LZSY01000179.1"/>
</dbReference>
<dbReference type="InterPro" id="IPR058644">
    <property type="entry name" value="Mtb12-like_C"/>
</dbReference>
<accession>A0A1A0VF54</accession>
<evidence type="ECO:0000256" key="1">
    <source>
        <dbReference type="ARBA" id="ARBA00022729"/>
    </source>
</evidence>
<protein>
    <recommendedName>
        <fullName evidence="4">Low molecular weight antigen MTB12-like C-terminal domain-containing protein</fullName>
    </recommendedName>
</protein>
<name>A0A1A0VF54_MYCPR</name>
<evidence type="ECO:0000256" key="2">
    <source>
        <dbReference type="ARBA" id="ARBA00093774"/>
    </source>
</evidence>
<organism evidence="5 6">
    <name type="scientific">Mycolicibacterium peregrinum</name>
    <name type="common">Mycobacterium peregrinum</name>
    <dbReference type="NCBI Taxonomy" id="43304"/>
    <lineage>
        <taxon>Bacteria</taxon>
        <taxon>Bacillati</taxon>
        <taxon>Actinomycetota</taxon>
        <taxon>Actinomycetes</taxon>
        <taxon>Mycobacteriales</taxon>
        <taxon>Mycobacteriaceae</taxon>
        <taxon>Mycolicibacterium</taxon>
    </lineage>
</organism>